<evidence type="ECO:0000256" key="4">
    <source>
        <dbReference type="ARBA" id="ARBA00010561"/>
    </source>
</evidence>
<evidence type="ECO:0000256" key="14">
    <source>
        <dbReference type="ARBA" id="ARBA00025228"/>
    </source>
</evidence>
<keyword evidence="8 19" id="KW-0169">Cobalamin biosynthesis</keyword>
<dbReference type="GO" id="GO:0009236">
    <property type="term" value="P:cobalamin biosynthetic process"/>
    <property type="evidence" value="ECO:0007669"/>
    <property type="project" value="UniProtKB-UniRule"/>
</dbReference>
<keyword evidence="13 19" id="KW-0472">Membrane</keyword>
<dbReference type="GO" id="GO:0008818">
    <property type="term" value="F:cobalamin 5'-phosphate synthase activity"/>
    <property type="evidence" value="ECO:0007669"/>
    <property type="project" value="UniProtKB-UniRule"/>
</dbReference>
<evidence type="ECO:0000256" key="5">
    <source>
        <dbReference type="ARBA" id="ARBA00013200"/>
    </source>
</evidence>
<feature type="transmembrane region" description="Helical" evidence="19">
    <location>
        <begin position="238"/>
        <end position="258"/>
    </location>
</feature>
<gene>
    <name evidence="19" type="primary">cobS</name>
    <name evidence="20" type="ORF">BACPEC_01412</name>
</gene>
<dbReference type="InterPro" id="IPR003805">
    <property type="entry name" value="CobS"/>
</dbReference>
<accession>B7ATE2</accession>
<dbReference type="eggNOG" id="COG0368">
    <property type="taxonomic scope" value="Bacteria"/>
</dbReference>
<evidence type="ECO:0000256" key="12">
    <source>
        <dbReference type="ARBA" id="ARBA00022989"/>
    </source>
</evidence>
<reference evidence="20 21" key="1">
    <citation type="submission" date="2008-11" db="EMBL/GenBank/DDBJ databases">
        <title>Draft genome sequence of Bacteroides pectinophilus (ATCC 43243).</title>
        <authorList>
            <person name="Sudarsanam P."/>
            <person name="Ley R."/>
            <person name="Guruge J."/>
            <person name="Turnbaugh P.J."/>
            <person name="Mahowald M."/>
            <person name="Liep D."/>
            <person name="Gordon J."/>
        </authorList>
    </citation>
    <scope>NUCLEOTIDE SEQUENCE [LARGE SCALE GENOMIC DNA]</scope>
    <source>
        <strain evidence="20 21">ATCC 43243</strain>
    </source>
</reference>
<evidence type="ECO:0000256" key="7">
    <source>
        <dbReference type="ARBA" id="ARBA00022475"/>
    </source>
</evidence>
<name>B7ATE2_9FIRM</name>
<dbReference type="PANTHER" id="PTHR34148:SF1">
    <property type="entry name" value="ADENOSYLCOBINAMIDE-GDP RIBAZOLETRANSFERASE"/>
    <property type="match status" value="1"/>
</dbReference>
<protein>
    <recommendedName>
        <fullName evidence="6 19">Adenosylcobinamide-GDP ribazoletransferase</fullName>
        <ecNumber evidence="5 19">2.7.8.26</ecNumber>
    </recommendedName>
    <alternativeName>
        <fullName evidence="16 19">Cobalamin synthase</fullName>
    </alternativeName>
    <alternativeName>
        <fullName evidence="15 19">Cobalamin-5'-phosphate synthase</fullName>
    </alternativeName>
</protein>
<dbReference type="EMBL" id="ABVQ01000036">
    <property type="protein sequence ID" value="EEC56926.1"/>
    <property type="molecule type" value="Genomic_DNA"/>
</dbReference>
<keyword evidence="9 19" id="KW-0808">Transferase</keyword>
<keyword evidence="7 19" id="KW-1003">Cell membrane</keyword>
<dbReference type="UniPathway" id="UPA00148">
    <property type="reaction ID" value="UER00238"/>
</dbReference>
<dbReference type="Pfam" id="PF02654">
    <property type="entry name" value="CobS"/>
    <property type="match status" value="1"/>
</dbReference>
<proteinExistence type="inferred from homology"/>
<reference evidence="20 21" key="2">
    <citation type="submission" date="2008-11" db="EMBL/GenBank/DDBJ databases">
        <authorList>
            <person name="Fulton L."/>
            <person name="Clifton S."/>
            <person name="Fulton B."/>
            <person name="Xu J."/>
            <person name="Minx P."/>
            <person name="Pepin K.H."/>
            <person name="Johnson M."/>
            <person name="Bhonagiri V."/>
            <person name="Nash W.E."/>
            <person name="Mardis E.R."/>
            <person name="Wilson R.K."/>
        </authorList>
    </citation>
    <scope>NUCLEOTIDE SEQUENCE [LARGE SCALE GENOMIC DNA]</scope>
    <source>
        <strain evidence="20 21">ATCC 43243</strain>
    </source>
</reference>
<sequence>MERAVRMRIIKGMLAAFMTFSRIPVVGVRIDKEDMKYSMCFLPVIGIIIGLIQWLADAAFTWLGAGELMRVALMTAVPVLVTGGIHMDGFCDTTDAVSSYQTKERKLEILKDSNAGAFAVIYGVLWFVLYAGALSEIHTLVGIFACTYVISRAMAAMSVVNFRAARQDGMGAGEQKSSSKNVTSAVMIIWLLLSVGVMANISLPCAVAVIAAAVIVFFVYSFCICEQFGGFTGDLAGWYVQVSELVMALVIAVAELLMKKGCI</sequence>
<keyword evidence="10 19" id="KW-0812">Transmembrane</keyword>
<dbReference type="PANTHER" id="PTHR34148">
    <property type="entry name" value="ADENOSYLCOBINAMIDE-GDP RIBAZOLETRANSFERASE"/>
    <property type="match status" value="1"/>
</dbReference>
<evidence type="ECO:0000256" key="13">
    <source>
        <dbReference type="ARBA" id="ARBA00023136"/>
    </source>
</evidence>
<keyword evidence="21" id="KW-1185">Reference proteome</keyword>
<dbReference type="HAMAP" id="MF_00719">
    <property type="entry name" value="CobS"/>
    <property type="match status" value="1"/>
</dbReference>
<keyword evidence="12 19" id="KW-1133">Transmembrane helix</keyword>
<evidence type="ECO:0000256" key="10">
    <source>
        <dbReference type="ARBA" id="ARBA00022692"/>
    </source>
</evidence>
<comment type="similarity">
    <text evidence="4 19">Belongs to the CobS family.</text>
</comment>
<evidence type="ECO:0000256" key="18">
    <source>
        <dbReference type="ARBA" id="ARBA00049504"/>
    </source>
</evidence>
<evidence type="ECO:0000256" key="1">
    <source>
        <dbReference type="ARBA" id="ARBA00001946"/>
    </source>
</evidence>
<evidence type="ECO:0000256" key="6">
    <source>
        <dbReference type="ARBA" id="ARBA00015850"/>
    </source>
</evidence>
<evidence type="ECO:0000256" key="11">
    <source>
        <dbReference type="ARBA" id="ARBA00022842"/>
    </source>
</evidence>
<comment type="subcellular location">
    <subcellularLocation>
        <location evidence="2 19">Cell membrane</location>
        <topology evidence="2 19">Multi-pass membrane protein</topology>
    </subcellularLocation>
</comment>
<comment type="catalytic activity">
    <reaction evidence="17 19">
        <text>alpha-ribazole + adenosylcob(III)inamide-GDP = adenosylcob(III)alamin + GMP + H(+)</text>
        <dbReference type="Rhea" id="RHEA:16049"/>
        <dbReference type="ChEBI" id="CHEBI:10329"/>
        <dbReference type="ChEBI" id="CHEBI:15378"/>
        <dbReference type="ChEBI" id="CHEBI:18408"/>
        <dbReference type="ChEBI" id="CHEBI:58115"/>
        <dbReference type="ChEBI" id="CHEBI:60487"/>
        <dbReference type="EC" id="2.7.8.26"/>
    </reaction>
</comment>
<evidence type="ECO:0000256" key="2">
    <source>
        <dbReference type="ARBA" id="ARBA00004651"/>
    </source>
</evidence>
<evidence type="ECO:0000256" key="19">
    <source>
        <dbReference type="HAMAP-Rule" id="MF_00719"/>
    </source>
</evidence>
<comment type="pathway">
    <text evidence="3 19">Cofactor biosynthesis; adenosylcobalamin biosynthesis; adenosylcobalamin from cob(II)yrinate a,c-diamide: step 7/7.</text>
</comment>
<dbReference type="AlphaFoldDB" id="B7ATE2"/>
<organism evidence="20 21">
    <name type="scientific">[Bacteroides] pectinophilus ATCC 43243</name>
    <dbReference type="NCBI Taxonomy" id="483218"/>
    <lineage>
        <taxon>Bacteria</taxon>
        <taxon>Bacillati</taxon>
        <taxon>Bacillota</taxon>
        <taxon>Clostridia</taxon>
        <taxon>Eubacteriales</taxon>
    </lineage>
</organism>
<evidence type="ECO:0000256" key="15">
    <source>
        <dbReference type="ARBA" id="ARBA00032605"/>
    </source>
</evidence>
<feature type="transmembrane region" description="Helical" evidence="19">
    <location>
        <begin position="140"/>
        <end position="164"/>
    </location>
</feature>
<evidence type="ECO:0000256" key="17">
    <source>
        <dbReference type="ARBA" id="ARBA00048623"/>
    </source>
</evidence>
<comment type="cofactor">
    <cofactor evidence="1 19">
        <name>Mg(2+)</name>
        <dbReference type="ChEBI" id="CHEBI:18420"/>
    </cofactor>
</comment>
<evidence type="ECO:0000256" key="9">
    <source>
        <dbReference type="ARBA" id="ARBA00022679"/>
    </source>
</evidence>
<feature type="transmembrane region" description="Helical" evidence="19">
    <location>
        <begin position="185"/>
        <end position="218"/>
    </location>
</feature>
<evidence type="ECO:0000256" key="3">
    <source>
        <dbReference type="ARBA" id="ARBA00004663"/>
    </source>
</evidence>
<dbReference type="HOGENOM" id="CLU_057426_1_2_9"/>
<keyword evidence="11 19" id="KW-0460">Magnesium</keyword>
<dbReference type="GO" id="GO:0005886">
    <property type="term" value="C:plasma membrane"/>
    <property type="evidence" value="ECO:0007669"/>
    <property type="project" value="UniProtKB-SubCell"/>
</dbReference>
<dbReference type="Proteomes" id="UP000003136">
    <property type="component" value="Unassembled WGS sequence"/>
</dbReference>
<evidence type="ECO:0000256" key="8">
    <source>
        <dbReference type="ARBA" id="ARBA00022573"/>
    </source>
</evidence>
<evidence type="ECO:0000313" key="21">
    <source>
        <dbReference type="Proteomes" id="UP000003136"/>
    </source>
</evidence>
<dbReference type="EC" id="2.7.8.26" evidence="5 19"/>
<feature type="transmembrane region" description="Helical" evidence="19">
    <location>
        <begin position="42"/>
        <end position="65"/>
    </location>
</feature>
<feature type="transmembrane region" description="Helical" evidence="19">
    <location>
        <begin position="115"/>
        <end position="134"/>
    </location>
</feature>
<comment type="function">
    <text evidence="14 19">Joins adenosylcobinamide-GDP and alpha-ribazole to generate adenosylcobalamin (Ado-cobalamin). Also synthesizes adenosylcobalamin 5'-phosphate from adenosylcobinamide-GDP and alpha-ribazole 5'-phosphate.</text>
</comment>
<evidence type="ECO:0000256" key="16">
    <source>
        <dbReference type="ARBA" id="ARBA00032853"/>
    </source>
</evidence>
<dbReference type="STRING" id="483218.BACPEC_01412"/>
<dbReference type="GO" id="GO:0051073">
    <property type="term" value="F:adenosylcobinamide-GDP ribazoletransferase activity"/>
    <property type="evidence" value="ECO:0007669"/>
    <property type="project" value="UniProtKB-UniRule"/>
</dbReference>
<evidence type="ECO:0000313" key="20">
    <source>
        <dbReference type="EMBL" id="EEC56926.1"/>
    </source>
</evidence>
<comment type="catalytic activity">
    <reaction evidence="18 19">
        <text>alpha-ribazole 5'-phosphate + adenosylcob(III)inamide-GDP = adenosylcob(III)alamin 5'-phosphate + GMP + H(+)</text>
        <dbReference type="Rhea" id="RHEA:23560"/>
        <dbReference type="ChEBI" id="CHEBI:15378"/>
        <dbReference type="ChEBI" id="CHEBI:57918"/>
        <dbReference type="ChEBI" id="CHEBI:58115"/>
        <dbReference type="ChEBI" id="CHEBI:60487"/>
        <dbReference type="ChEBI" id="CHEBI:60493"/>
        <dbReference type="EC" id="2.7.8.26"/>
    </reaction>
</comment>